<gene>
    <name evidence="2" type="ORF">DNH61_22630</name>
</gene>
<dbReference type="PANTHER" id="PTHR48413:SF1">
    <property type="entry name" value="PROTEIN HEAT-STRESS-ASSOCIATED 32"/>
    <property type="match status" value="1"/>
</dbReference>
<evidence type="ECO:0000313" key="3">
    <source>
        <dbReference type="Proteomes" id="UP000249522"/>
    </source>
</evidence>
<dbReference type="OrthoDB" id="7809088at2"/>
<accession>A0A2W1LPU4</accession>
<dbReference type="Gene3D" id="3.20.20.70">
    <property type="entry name" value="Aldolase class I"/>
    <property type="match status" value="1"/>
</dbReference>
<organism evidence="2 3">
    <name type="scientific">Paenibacillus sambharensis</name>
    <dbReference type="NCBI Taxonomy" id="1803190"/>
    <lineage>
        <taxon>Bacteria</taxon>
        <taxon>Bacillati</taxon>
        <taxon>Bacillota</taxon>
        <taxon>Bacilli</taxon>
        <taxon>Bacillales</taxon>
        <taxon>Paenibacillaceae</taxon>
        <taxon>Paenibacillus</taxon>
    </lineage>
</organism>
<comment type="similarity">
    <text evidence="1">Belongs to the phosphosulfolactate synthase family.</text>
</comment>
<dbReference type="InterPro" id="IPR013785">
    <property type="entry name" value="Aldolase_TIM"/>
</dbReference>
<dbReference type="EMBL" id="QKRB01000057">
    <property type="protein sequence ID" value="PZD93427.1"/>
    <property type="molecule type" value="Genomic_DNA"/>
</dbReference>
<dbReference type="InterPro" id="IPR036112">
    <property type="entry name" value="ComA_synth_sf"/>
</dbReference>
<reference evidence="2 3" key="1">
    <citation type="submission" date="2018-06" db="EMBL/GenBank/DDBJ databases">
        <title>Paenibacillus imtechensis sp. nov.</title>
        <authorList>
            <person name="Pinnaka A.K."/>
            <person name="Singh H."/>
            <person name="Kaur M."/>
        </authorList>
    </citation>
    <scope>NUCLEOTIDE SEQUENCE [LARGE SCALE GENOMIC DNA]</scope>
    <source>
        <strain evidence="2 3">SMB1</strain>
    </source>
</reference>
<evidence type="ECO:0000256" key="1">
    <source>
        <dbReference type="ARBA" id="ARBA00010424"/>
    </source>
</evidence>
<dbReference type="AlphaFoldDB" id="A0A2W1LPU4"/>
<proteinExistence type="inferred from homology"/>
<protein>
    <submittedName>
        <fullName evidence="2">Phosphosulfolactate synthase</fullName>
    </submittedName>
</protein>
<dbReference type="RefSeq" id="WP_111149096.1">
    <property type="nucleotide sequence ID" value="NZ_QKRB01000057.1"/>
</dbReference>
<dbReference type="SUPFAM" id="SSF102110">
    <property type="entry name" value="(2r)-phospho-3-sulfolactate synthase ComA"/>
    <property type="match status" value="1"/>
</dbReference>
<keyword evidence="3" id="KW-1185">Reference proteome</keyword>
<sequence length="282" mass="30654">MEVTPSKVWHPLLYNPGGQRDMSRLTGSGAGRKALGGGRTMVLDKGLGLNGFTDLIDTAGTYIDFIKLGFGTAPLYPTELLLRKISYAKLHGIIIMPGGTLLEAAVHMGVEDSFFDSVCRLGFDGIEVSDGTIELTREHRTALIREGVSRGLTVCTEYGKKEAGSVIDPEELARTSEEDWQAGADLVTIEARESGMDVGLFDKEGSCRQDTFSRIMSTVQKPESILWEAPLKEQQVFLIKAIGADVHLGNIPPADVMALEAMRRGLRNDTFAVSKTPSAYMI</sequence>
<evidence type="ECO:0000313" key="2">
    <source>
        <dbReference type="EMBL" id="PZD93427.1"/>
    </source>
</evidence>
<name>A0A2W1LPU4_9BACL</name>
<dbReference type="InterPro" id="IPR003830">
    <property type="entry name" value="ComA_synth"/>
</dbReference>
<dbReference type="Proteomes" id="UP000249522">
    <property type="component" value="Unassembled WGS sequence"/>
</dbReference>
<comment type="caution">
    <text evidence="2">The sequence shown here is derived from an EMBL/GenBank/DDBJ whole genome shotgun (WGS) entry which is preliminary data.</text>
</comment>
<dbReference type="PANTHER" id="PTHR48413">
    <property type="match status" value="1"/>
</dbReference>
<dbReference type="Pfam" id="PF02679">
    <property type="entry name" value="ComA"/>
    <property type="match status" value="1"/>
</dbReference>